<reference evidence="2" key="1">
    <citation type="submission" date="2014-08" db="EMBL/GenBank/DDBJ databases">
        <authorList>
            <person name="Edwards T."/>
        </authorList>
    </citation>
    <scope>NUCLEOTIDE SEQUENCE [LARGE SCALE GENOMIC DNA]</scope>
</reference>
<name>A0A0K2VPG6_MESPL</name>
<proteinExistence type="predicted"/>
<protein>
    <recommendedName>
        <fullName evidence="3">DUF3800 domain-containing protein</fullName>
    </recommendedName>
</protein>
<dbReference type="InterPro" id="IPR024524">
    <property type="entry name" value="DUF3800"/>
</dbReference>
<accession>A0A0K2VPG6</accession>
<evidence type="ECO:0008006" key="3">
    <source>
        <dbReference type="Google" id="ProtNLM"/>
    </source>
</evidence>
<sequence>MANIILVENMVSDIASDVFGSRELIRNTEFHGKEIFAGKAAFKGMPLDDRLGILDRLLAIIANDDLMSRVYAAVAANKLNHYDQAARFAFALFVERVQMSIATGDTTILIGDLDDQQSRQMVQDFATYRETGTPWEYGIPVTKIGGSVNFVRSHHSRLMQLADVYVYAVANNYAPRGGYAGERLTEIIKKRNPYPNRYKHWDPV</sequence>
<dbReference type="EMBL" id="CCND01000002">
    <property type="protein sequence ID" value="CDX49838.1"/>
    <property type="molecule type" value="Genomic_DNA"/>
</dbReference>
<evidence type="ECO:0000313" key="2">
    <source>
        <dbReference type="Proteomes" id="UP000182888"/>
    </source>
</evidence>
<gene>
    <name evidence="1" type="ORF">MPL1032_100243</name>
</gene>
<dbReference type="Proteomes" id="UP000182888">
    <property type="component" value="Unassembled WGS sequence"/>
</dbReference>
<evidence type="ECO:0000313" key="1">
    <source>
        <dbReference type="EMBL" id="CDX49838.1"/>
    </source>
</evidence>
<organism evidence="1 2">
    <name type="scientific">Mesorhizobium plurifarium</name>
    <dbReference type="NCBI Taxonomy" id="69974"/>
    <lineage>
        <taxon>Bacteria</taxon>
        <taxon>Pseudomonadati</taxon>
        <taxon>Pseudomonadota</taxon>
        <taxon>Alphaproteobacteria</taxon>
        <taxon>Hyphomicrobiales</taxon>
        <taxon>Phyllobacteriaceae</taxon>
        <taxon>Mesorhizobium</taxon>
    </lineage>
</organism>
<dbReference type="AlphaFoldDB" id="A0A0K2VPG6"/>
<dbReference type="Pfam" id="PF12686">
    <property type="entry name" value="DUF3800"/>
    <property type="match status" value="1"/>
</dbReference>